<dbReference type="STRING" id="565033.GACE_0527"/>
<dbReference type="Pfam" id="PF00850">
    <property type="entry name" value="Hist_deacetyl"/>
    <property type="match status" value="1"/>
</dbReference>
<dbReference type="HOGENOM" id="CLU_007727_8_2_2"/>
<dbReference type="Gene3D" id="3.40.800.20">
    <property type="entry name" value="Histone deacetylase domain"/>
    <property type="match status" value="1"/>
</dbReference>
<dbReference type="InterPro" id="IPR000286">
    <property type="entry name" value="HDACs"/>
</dbReference>
<dbReference type="GO" id="GO:0004407">
    <property type="term" value="F:histone deacetylase activity"/>
    <property type="evidence" value="ECO:0007669"/>
    <property type="project" value="InterPro"/>
</dbReference>
<evidence type="ECO:0000313" key="3">
    <source>
        <dbReference type="EMBL" id="AIY89580.1"/>
    </source>
</evidence>
<name>A0A0A7GC01_GEOAI</name>
<dbReference type="RefSeq" id="WP_048090937.1">
    <property type="nucleotide sequence ID" value="NZ_CP009552.1"/>
</dbReference>
<dbReference type="PRINTS" id="PR01270">
    <property type="entry name" value="HDASUPER"/>
</dbReference>
<evidence type="ECO:0000313" key="4">
    <source>
        <dbReference type="Proteomes" id="UP000030624"/>
    </source>
</evidence>
<dbReference type="InterPro" id="IPR037138">
    <property type="entry name" value="His_deacetylse_dom_sf"/>
</dbReference>
<feature type="domain" description="Histone deacetylase" evidence="2">
    <location>
        <begin position="20"/>
        <end position="297"/>
    </location>
</feature>
<organism evidence="3 4">
    <name type="scientific">Geoglobus acetivorans</name>
    <dbReference type="NCBI Taxonomy" id="565033"/>
    <lineage>
        <taxon>Archaea</taxon>
        <taxon>Methanobacteriati</taxon>
        <taxon>Methanobacteriota</taxon>
        <taxon>Archaeoglobi</taxon>
        <taxon>Archaeoglobales</taxon>
        <taxon>Archaeoglobaceae</taxon>
        <taxon>Geoglobus</taxon>
    </lineage>
</organism>
<dbReference type="eggNOG" id="arCOG00324">
    <property type="taxonomic scope" value="Archaea"/>
</dbReference>
<dbReference type="CDD" id="cd09992">
    <property type="entry name" value="HDAC_classII"/>
    <property type="match status" value="1"/>
</dbReference>
<dbReference type="PRINTS" id="PR01271">
    <property type="entry name" value="HISDACETLASE"/>
</dbReference>
<dbReference type="EMBL" id="CP009552">
    <property type="protein sequence ID" value="AIY89580.1"/>
    <property type="molecule type" value="Genomic_DNA"/>
</dbReference>
<dbReference type="InterPro" id="IPR023696">
    <property type="entry name" value="Ureohydrolase_dom_sf"/>
</dbReference>
<dbReference type="GO" id="GO:0016787">
    <property type="term" value="F:hydrolase activity"/>
    <property type="evidence" value="ECO:0007669"/>
    <property type="project" value="UniProtKB-KW"/>
</dbReference>
<dbReference type="Proteomes" id="UP000030624">
    <property type="component" value="Chromosome"/>
</dbReference>
<dbReference type="GO" id="GO:0040029">
    <property type="term" value="P:epigenetic regulation of gene expression"/>
    <property type="evidence" value="ECO:0007669"/>
    <property type="project" value="TreeGrafter"/>
</dbReference>
<dbReference type="SUPFAM" id="SSF52768">
    <property type="entry name" value="Arginase/deacetylase"/>
    <property type="match status" value="1"/>
</dbReference>
<gene>
    <name evidence="3" type="ORF">GACE_0527</name>
</gene>
<dbReference type="InterPro" id="IPR023801">
    <property type="entry name" value="His_deacetylse_dom"/>
</dbReference>
<reference evidence="3 4" key="1">
    <citation type="journal article" date="2015" name="Appl. Environ. Microbiol.">
        <title>The Geoglobus acetivorans genome: Fe(III) reduction, acetate utilization, autotrophic growth, and degradation of aromatic compounds in a hyperthermophilic archaeon.</title>
        <authorList>
            <person name="Mardanov A.V."/>
            <person name="Slododkina G.B."/>
            <person name="Slobodkin A.I."/>
            <person name="Beletsky A.V."/>
            <person name="Gavrilov S.N."/>
            <person name="Kublanov I.V."/>
            <person name="Bonch-Osmolovskaya E.A."/>
            <person name="Skryabin K.G."/>
            <person name="Ravin N.V."/>
        </authorList>
    </citation>
    <scope>NUCLEOTIDE SEQUENCE [LARGE SCALE GENOMIC DNA]</scope>
    <source>
        <strain evidence="3 4">SBH6</strain>
    </source>
</reference>
<dbReference type="AlphaFoldDB" id="A0A0A7GC01"/>
<dbReference type="InterPro" id="IPR003084">
    <property type="entry name" value="HDAC_I/II"/>
</dbReference>
<keyword evidence="1" id="KW-0378">Hydrolase</keyword>
<proteinExistence type="predicted"/>
<dbReference type="KEGG" id="gac:GACE_0527"/>
<accession>A0A0A7GC01</accession>
<evidence type="ECO:0000256" key="1">
    <source>
        <dbReference type="ARBA" id="ARBA00022801"/>
    </source>
</evidence>
<dbReference type="PANTHER" id="PTHR10625">
    <property type="entry name" value="HISTONE DEACETYLASE HDAC1-RELATED"/>
    <property type="match status" value="1"/>
</dbReference>
<dbReference type="GeneID" id="24797131"/>
<protein>
    <submittedName>
        <fullName evidence="3">Histone deacetylase</fullName>
    </submittedName>
</protein>
<dbReference type="PANTHER" id="PTHR10625:SF10">
    <property type="entry name" value="HISTONE DEACETYLASE HDAC1"/>
    <property type="match status" value="1"/>
</dbReference>
<sequence length="361" mass="40602">MKTGIVYHPKYLEHEQSPTHPERRERLAYTLDQLMEEGIFDLENIVLLEPFEAEIQDVLEVHTREYVDFLIKTSETGGFIDLDTNVPVGLVDVALLAAGGAIRAAQAVIESEVDNAFAMIRPPGHHAKPHTGAGFCYLNNMAIMVRWIQKKGFRKVAIIDWDAHHGDGTQEIFYDDDSVLFISTHQMPLYPGTGYPYETGKGCGEGYTINVPLPPGTSDEGYFYVFEKVIEPVIREFEPDFIAVSAGQDNHFTDPITGLALTAKGYAEIMKRAVNLASELCEGRIVTVLEGGYSVEHALPYTNLGIIAAMAGMDISNIREPENYLSELRWRKKYYATDRVVENVEEVRKIHSKYWECFGDD</sequence>
<evidence type="ECO:0000259" key="2">
    <source>
        <dbReference type="Pfam" id="PF00850"/>
    </source>
</evidence>